<evidence type="ECO:0000256" key="4">
    <source>
        <dbReference type="ARBA" id="ARBA00022771"/>
    </source>
</evidence>
<dbReference type="InterPro" id="IPR011011">
    <property type="entry name" value="Znf_FYVE_PHD"/>
</dbReference>
<dbReference type="STRING" id="218851.A0A2G5F606"/>
<dbReference type="SMART" id="SM00184">
    <property type="entry name" value="RING"/>
    <property type="match status" value="1"/>
</dbReference>
<evidence type="ECO:0000256" key="1">
    <source>
        <dbReference type="ARBA" id="ARBA00004286"/>
    </source>
</evidence>
<dbReference type="InterPro" id="IPR013083">
    <property type="entry name" value="Znf_RING/FYVE/PHD"/>
</dbReference>
<feature type="domain" description="BRCT" evidence="9">
    <location>
        <begin position="12"/>
        <end position="103"/>
    </location>
</feature>
<evidence type="ECO:0000313" key="10">
    <source>
        <dbReference type="EMBL" id="PIA63409.1"/>
    </source>
</evidence>
<protein>
    <recommendedName>
        <fullName evidence="6">RING-type E3 ubiquitin transferase BRCA1</fullName>
    </recommendedName>
</protein>
<dbReference type="SMART" id="SM00292">
    <property type="entry name" value="BRCT"/>
    <property type="match status" value="1"/>
</dbReference>
<dbReference type="GO" id="GO:0008270">
    <property type="term" value="F:zinc ion binding"/>
    <property type="evidence" value="ECO:0007669"/>
    <property type="project" value="UniProtKB-KW"/>
</dbReference>
<dbReference type="EMBL" id="KZ305019">
    <property type="protein sequence ID" value="PIA63409.1"/>
    <property type="molecule type" value="Genomic_DNA"/>
</dbReference>
<reference evidence="10 11" key="1">
    <citation type="submission" date="2017-09" db="EMBL/GenBank/DDBJ databases">
        <title>WGS assembly of Aquilegia coerulea Goldsmith.</title>
        <authorList>
            <person name="Hodges S."/>
            <person name="Kramer E."/>
            <person name="Nordborg M."/>
            <person name="Tomkins J."/>
            <person name="Borevitz J."/>
            <person name="Derieg N."/>
            <person name="Yan J."/>
            <person name="Mihaltcheva S."/>
            <person name="Hayes R.D."/>
            <person name="Rokhsar D."/>
        </authorList>
    </citation>
    <scope>NUCLEOTIDE SEQUENCE [LARGE SCALE GENOMIC DNA]</scope>
    <source>
        <strain evidence="11">cv. Goldsmith</strain>
    </source>
</reference>
<feature type="domain" description="RING-type" evidence="8">
    <location>
        <begin position="386"/>
        <end position="431"/>
    </location>
</feature>
<dbReference type="SUPFAM" id="SSF57903">
    <property type="entry name" value="FYVE/PHD zinc finger"/>
    <property type="match status" value="1"/>
</dbReference>
<proteinExistence type="predicted"/>
<dbReference type="SUPFAM" id="SSF52113">
    <property type="entry name" value="BRCT domain"/>
    <property type="match status" value="1"/>
</dbReference>
<sequence length="535" mass="59770">MENEIALHSNRSTGNCVRGMESVIATVSGYHGLERFKLIKLINYTGASYVGAMTKSTTHLVCWRLEGRKYELALKFGTIIISHRWFEDCVKAGKHLPERHYIMKSGQQAGPLSWEVPDVVEKESPLSRKKGKVLLDLSNICKPIRDVEMNAECTWSASALLSENLYPAPGTRITSHKIENKKSKQLCRQSSKHFLMEQTSSGLIDTQHGESSSHPSKFTARHKRNVCSNVETSITARKGRRLVKMNACRGLELPISNSEQENPNNLRNEDASTILGIEQDSSLAASTSIDNLTTEIIDLDSYVNDNIPILQGRTSRDSICSRENRNEVVQNVEGITEIDKLHAASDINNIGHEETPSQDGFPDSEVNMDGTQEVDAKLKRSDEPSCIICWTDFSSTRGILPCGHRFCYSCIQTWADLEASRRKVSTCPLCKASFSSITMVDCAVSSDQKMYSQTIPCDSSVANVFVFPDLEFSRFRAQSSAASVCCECRSREPEDLLIHCHVCSSRSVHRYCLDPYLTPWTCSGCRGLGMLYRNH</sequence>
<comment type="subcellular location">
    <subcellularLocation>
        <location evidence="1">Chromosome</location>
    </subcellularLocation>
</comment>
<keyword evidence="4 7" id="KW-0863">Zinc-finger</keyword>
<dbReference type="Pfam" id="PF12738">
    <property type="entry name" value="PTCB-BRCT"/>
    <property type="match status" value="1"/>
</dbReference>
<dbReference type="InterPro" id="IPR001357">
    <property type="entry name" value="BRCT_dom"/>
</dbReference>
<dbReference type="Pfam" id="PF00097">
    <property type="entry name" value="zf-C3HC4"/>
    <property type="match status" value="1"/>
</dbReference>
<dbReference type="InterPro" id="IPR001841">
    <property type="entry name" value="Znf_RING"/>
</dbReference>
<accession>A0A2G5F606</accession>
<dbReference type="Proteomes" id="UP000230069">
    <property type="component" value="Unassembled WGS sequence"/>
</dbReference>
<dbReference type="PROSITE" id="PS50172">
    <property type="entry name" value="BRCT"/>
    <property type="match status" value="1"/>
</dbReference>
<dbReference type="InterPro" id="IPR017907">
    <property type="entry name" value="Znf_RING_CS"/>
</dbReference>
<keyword evidence="3" id="KW-0479">Metal-binding</keyword>
<name>A0A2G5F606_AQUCA</name>
<dbReference type="PANTHER" id="PTHR47776">
    <property type="entry name" value="F5A8.9 PROTEIN"/>
    <property type="match status" value="1"/>
</dbReference>
<dbReference type="InterPro" id="IPR018957">
    <property type="entry name" value="Znf_C3HC4_RING-type"/>
</dbReference>
<dbReference type="OrthoDB" id="251770at2759"/>
<keyword evidence="11" id="KW-1185">Reference proteome</keyword>
<dbReference type="FunCoup" id="A0A2G5F606">
    <property type="interactions" value="510"/>
</dbReference>
<dbReference type="PROSITE" id="PS01359">
    <property type="entry name" value="ZF_PHD_1"/>
    <property type="match status" value="1"/>
</dbReference>
<evidence type="ECO:0000256" key="2">
    <source>
        <dbReference type="ARBA" id="ARBA00022454"/>
    </source>
</evidence>
<dbReference type="InterPro" id="IPR019786">
    <property type="entry name" value="Zinc_finger_PHD-type_CS"/>
</dbReference>
<evidence type="ECO:0000259" key="8">
    <source>
        <dbReference type="PROSITE" id="PS50089"/>
    </source>
</evidence>
<evidence type="ECO:0000256" key="6">
    <source>
        <dbReference type="ARBA" id="ARBA00031556"/>
    </source>
</evidence>
<keyword evidence="2" id="KW-0158">Chromosome</keyword>
<dbReference type="AlphaFoldDB" id="A0A2G5F606"/>
<dbReference type="Gene3D" id="3.30.40.10">
    <property type="entry name" value="Zinc/RING finger domain, C3HC4 (zinc finger)"/>
    <property type="match status" value="1"/>
</dbReference>
<dbReference type="InParanoid" id="A0A2G5F606"/>
<dbReference type="PROSITE" id="PS00518">
    <property type="entry name" value="ZF_RING_1"/>
    <property type="match status" value="1"/>
</dbReference>
<dbReference type="Gene3D" id="3.40.50.10190">
    <property type="entry name" value="BRCT domain"/>
    <property type="match status" value="1"/>
</dbReference>
<gene>
    <name evidence="10" type="ORF">AQUCO_00201032v1</name>
</gene>
<evidence type="ECO:0000313" key="11">
    <source>
        <dbReference type="Proteomes" id="UP000230069"/>
    </source>
</evidence>
<evidence type="ECO:0000256" key="3">
    <source>
        <dbReference type="ARBA" id="ARBA00022723"/>
    </source>
</evidence>
<organism evidence="10 11">
    <name type="scientific">Aquilegia coerulea</name>
    <name type="common">Rocky mountain columbine</name>
    <dbReference type="NCBI Taxonomy" id="218851"/>
    <lineage>
        <taxon>Eukaryota</taxon>
        <taxon>Viridiplantae</taxon>
        <taxon>Streptophyta</taxon>
        <taxon>Embryophyta</taxon>
        <taxon>Tracheophyta</taxon>
        <taxon>Spermatophyta</taxon>
        <taxon>Magnoliopsida</taxon>
        <taxon>Ranunculales</taxon>
        <taxon>Ranunculaceae</taxon>
        <taxon>Thalictroideae</taxon>
        <taxon>Aquilegia</taxon>
    </lineage>
</organism>
<evidence type="ECO:0000259" key="9">
    <source>
        <dbReference type="PROSITE" id="PS50172"/>
    </source>
</evidence>
<dbReference type="SUPFAM" id="SSF57850">
    <property type="entry name" value="RING/U-box"/>
    <property type="match status" value="1"/>
</dbReference>
<evidence type="ECO:0000256" key="5">
    <source>
        <dbReference type="ARBA" id="ARBA00022833"/>
    </source>
</evidence>
<keyword evidence="5" id="KW-0862">Zinc</keyword>
<dbReference type="PANTHER" id="PTHR47776:SF2">
    <property type="entry name" value="RING-TYPE E3 UBIQUITIN TRANSFERASE BRCA1"/>
    <property type="match status" value="1"/>
</dbReference>
<evidence type="ECO:0000256" key="7">
    <source>
        <dbReference type="PROSITE-ProRule" id="PRU00175"/>
    </source>
</evidence>
<dbReference type="InterPro" id="IPR036420">
    <property type="entry name" value="BRCT_dom_sf"/>
</dbReference>
<dbReference type="PROSITE" id="PS50089">
    <property type="entry name" value="ZF_RING_2"/>
    <property type="match status" value="1"/>
</dbReference>
<dbReference type="GO" id="GO:0005694">
    <property type="term" value="C:chromosome"/>
    <property type="evidence" value="ECO:0007669"/>
    <property type="project" value="UniProtKB-SubCell"/>
</dbReference>